<dbReference type="Proteomes" id="UP000830167">
    <property type="component" value="Chromosome"/>
</dbReference>
<protein>
    <submittedName>
        <fullName evidence="1">Type II toxin-antitoxin system RelE/ParE family toxin</fullName>
    </submittedName>
</protein>
<dbReference type="Pfam" id="PF15781">
    <property type="entry name" value="ParE-like_toxin"/>
    <property type="match status" value="1"/>
</dbReference>
<evidence type="ECO:0000313" key="1">
    <source>
        <dbReference type="EMBL" id="UOF91531.1"/>
    </source>
</evidence>
<gene>
    <name evidence="1" type="ORF">LSG31_04570</name>
</gene>
<proteinExistence type="predicted"/>
<dbReference type="SUPFAM" id="SSF143011">
    <property type="entry name" value="RelE-like"/>
    <property type="match status" value="1"/>
</dbReference>
<dbReference type="InterPro" id="IPR035093">
    <property type="entry name" value="RelE/ParE_toxin_dom_sf"/>
</dbReference>
<accession>A0ABY4CPN8</accession>
<evidence type="ECO:0000313" key="2">
    <source>
        <dbReference type="Proteomes" id="UP000830167"/>
    </source>
</evidence>
<reference evidence="1" key="1">
    <citation type="submission" date="2021-12" db="EMBL/GenBank/DDBJ databases">
        <title>Alicyclobacillaceae gen. nov., sp. nov., isolated from chalcocite enrichment system.</title>
        <authorList>
            <person name="Jiang Z."/>
        </authorList>
    </citation>
    <scope>NUCLEOTIDE SEQUENCE</scope>
    <source>
        <strain evidence="1">MYW30-H2</strain>
    </source>
</reference>
<name>A0ABY4CPN8_9BACL</name>
<dbReference type="RefSeq" id="WP_347438223.1">
    <property type="nucleotide sequence ID" value="NZ_CP089291.1"/>
</dbReference>
<dbReference type="EMBL" id="CP089291">
    <property type="protein sequence ID" value="UOF91531.1"/>
    <property type="molecule type" value="Genomic_DNA"/>
</dbReference>
<sequence length="98" mass="11596">MASTYSSTKKMDRLLKQASRKAPRLYDELCTQQYVIVQNPGIGSYLKGDLQGFQSYDFKFDQVSLRICYLYSESNDHITFVYFGTRENFYDEVKRYLI</sequence>
<dbReference type="InterPro" id="IPR031552">
    <property type="entry name" value="ParE-like_toxin"/>
</dbReference>
<keyword evidence="2" id="KW-1185">Reference proteome</keyword>
<organism evidence="1 2">
    <name type="scientific">Fodinisporobacter ferrooxydans</name>
    <dbReference type="NCBI Taxonomy" id="2901836"/>
    <lineage>
        <taxon>Bacteria</taxon>
        <taxon>Bacillati</taxon>
        <taxon>Bacillota</taxon>
        <taxon>Bacilli</taxon>
        <taxon>Bacillales</taxon>
        <taxon>Alicyclobacillaceae</taxon>
        <taxon>Fodinisporobacter</taxon>
    </lineage>
</organism>